<dbReference type="InterPro" id="IPR006740">
    <property type="entry name" value="DUF604"/>
</dbReference>
<dbReference type="AlphaFoldDB" id="A0AAV1C591"/>
<accession>A0AAV1C591</accession>
<dbReference type="Gene3D" id="3.90.550.50">
    <property type="match status" value="1"/>
</dbReference>
<evidence type="ECO:0000313" key="2">
    <source>
        <dbReference type="Proteomes" id="UP001161247"/>
    </source>
</evidence>
<reference evidence="1" key="1">
    <citation type="submission" date="2023-03" db="EMBL/GenBank/DDBJ databases">
        <authorList>
            <person name="Julca I."/>
        </authorList>
    </citation>
    <scope>NUCLEOTIDE SEQUENCE</scope>
</reference>
<proteinExistence type="predicted"/>
<evidence type="ECO:0000313" key="1">
    <source>
        <dbReference type="EMBL" id="CAI9090318.1"/>
    </source>
</evidence>
<organism evidence="1 2">
    <name type="scientific">Oldenlandia corymbosa var. corymbosa</name>
    <dbReference type="NCBI Taxonomy" id="529605"/>
    <lineage>
        <taxon>Eukaryota</taxon>
        <taxon>Viridiplantae</taxon>
        <taxon>Streptophyta</taxon>
        <taxon>Embryophyta</taxon>
        <taxon>Tracheophyta</taxon>
        <taxon>Spermatophyta</taxon>
        <taxon>Magnoliopsida</taxon>
        <taxon>eudicotyledons</taxon>
        <taxon>Gunneridae</taxon>
        <taxon>Pentapetalae</taxon>
        <taxon>asterids</taxon>
        <taxon>lamiids</taxon>
        <taxon>Gentianales</taxon>
        <taxon>Rubiaceae</taxon>
        <taxon>Rubioideae</taxon>
        <taxon>Spermacoceae</taxon>
        <taxon>Hedyotis-Oldenlandia complex</taxon>
        <taxon>Oldenlandia</taxon>
    </lineage>
</organism>
<protein>
    <submittedName>
        <fullName evidence="1">OLC1v1025068C1</fullName>
    </submittedName>
</protein>
<keyword evidence="2" id="KW-1185">Reference proteome</keyword>
<dbReference type="EMBL" id="OX459118">
    <property type="protein sequence ID" value="CAI9090318.1"/>
    <property type="molecule type" value="Genomic_DNA"/>
</dbReference>
<name>A0AAV1C591_OLDCO</name>
<dbReference type="PANTHER" id="PTHR10811">
    <property type="entry name" value="FRINGE-RELATED"/>
    <property type="match status" value="1"/>
</dbReference>
<gene>
    <name evidence="1" type="ORF">OLC1_LOCUS2498</name>
</gene>
<dbReference type="Pfam" id="PF04646">
    <property type="entry name" value="DUF604"/>
    <property type="match status" value="1"/>
</dbReference>
<sequence>MPSRIKDILLFVSAVLICQLLFLLLHHPFSLPPPLPPPPPPPTTAVSLSHSDLAFSIASSSSSLANRIPYIQLWFSPNSTPNAYLFLDQNPTRFKSSLPIPRIFLSSDTSRFPFTFPRGNRAAVRIAYTVKDVFALANPPPNIKWFVFCDDDTVLFTRNLVRVLSKYDHNKWYYIGSNSESYEQNQKFSFDMAFGGGGFALSAPLAKVLAGKLDSCLFRYPHLYGSDQRIFACLTELGVQMTREPGFHQIDVRGDVFGMLVAHPLSPLLSLHHMDAVEPIFPGMRRIQALGHLFKAANADPTRMLQQTVCYDLFNSLTVSISWGYAIQLFEGNRNIPDLLALERTFKPWGRGQSVYSSRFMFNTRDLPRNRCSRPVIFFFDSISSYSNLYLTNYIKKDSGNCFRKTAVEKVASIRVFSKKFDFEIEQIETPRRQCCDIRSPISTNMTIDIRQCKSDIHVTFHEDGGIEKSHESEYSVCCTRILGLSLKVTFFPIASSQRRMMLK</sequence>
<dbReference type="Proteomes" id="UP001161247">
    <property type="component" value="Chromosome 1"/>
</dbReference>